<name>A0A1B1YEA1_THEST</name>
<dbReference type="PROSITE" id="PS50943">
    <property type="entry name" value="HTH_CROC1"/>
    <property type="match status" value="1"/>
</dbReference>
<feature type="domain" description="HTH cro/C1-type" evidence="1">
    <location>
        <begin position="11"/>
        <end position="50"/>
    </location>
</feature>
<evidence type="ECO:0000313" key="3">
    <source>
        <dbReference type="Proteomes" id="UP000092971"/>
    </source>
</evidence>
<accession>A0A1B1YEA1</accession>
<dbReference type="SUPFAM" id="SSF47413">
    <property type="entry name" value="lambda repressor-like DNA-binding domains"/>
    <property type="match status" value="1"/>
</dbReference>
<dbReference type="EMBL" id="CP014672">
    <property type="protein sequence ID" value="ANW99073.1"/>
    <property type="molecule type" value="Genomic_DNA"/>
</dbReference>
<dbReference type="RefSeq" id="WP_054632755.1">
    <property type="nucleotide sequence ID" value="NZ_CP014672.1"/>
</dbReference>
<dbReference type="Proteomes" id="UP000092971">
    <property type="component" value="Chromosome"/>
</dbReference>
<reference evidence="2 3" key="1">
    <citation type="submission" date="2016-02" db="EMBL/GenBank/DDBJ databases">
        <title>Comparison of Clostridium stercorarium subspecies using comparative genomics and transcriptomics.</title>
        <authorList>
            <person name="Schellenberg J."/>
            <person name="Thallinger G."/>
            <person name="Levin D.B."/>
            <person name="Zhang X."/>
            <person name="Alvare G."/>
            <person name="Fristensky B."/>
            <person name="Sparling R."/>
        </authorList>
    </citation>
    <scope>NUCLEOTIDE SEQUENCE [LARGE SCALE GENOMIC DNA]</scope>
    <source>
        <strain evidence="2 3">DSM 2910</strain>
    </source>
</reference>
<dbReference type="AlphaFoldDB" id="A0A1B1YEA1"/>
<evidence type="ECO:0000313" key="2">
    <source>
        <dbReference type="EMBL" id="ANW99073.1"/>
    </source>
</evidence>
<dbReference type="OrthoDB" id="2491297at2"/>
<evidence type="ECO:0000259" key="1">
    <source>
        <dbReference type="PROSITE" id="PS50943"/>
    </source>
</evidence>
<proteinExistence type="predicted"/>
<gene>
    <name evidence="2" type="ORF">CSTERTH_08550</name>
</gene>
<organism evidence="2 3">
    <name type="scientific">Thermoclostridium stercorarium subsp. thermolacticum DSM 2910</name>
    <dbReference type="NCBI Taxonomy" id="1121336"/>
    <lineage>
        <taxon>Bacteria</taxon>
        <taxon>Bacillati</taxon>
        <taxon>Bacillota</taxon>
        <taxon>Clostridia</taxon>
        <taxon>Eubacteriales</taxon>
        <taxon>Oscillospiraceae</taxon>
        <taxon>Thermoclostridium</taxon>
    </lineage>
</organism>
<protein>
    <recommendedName>
        <fullName evidence="1">HTH cro/C1-type domain-containing protein</fullName>
    </recommendedName>
</protein>
<dbReference type="InterPro" id="IPR001387">
    <property type="entry name" value="Cro/C1-type_HTH"/>
</dbReference>
<sequence>MDVYLTFGECLAAILKALDLKSNKLAKEINVDPSLIYKWIREERVPSYDTPYIELISNSVANKISNSFQKEAVINLLHSHGIEIKETVTTEELKNKIKLWLTEAQGYSIKLYKQAKIKRANTLFTASGIHGAVRYNDNNSRKYAGRLNMTNISLDESGHFGVTTDYIQVINGETEVINSALRLLKQARRKPNSDDKILITLNSEMNILLNNTDLKNKWLHILNDILGYGWTVIFLIGLNDNCQRTIKIVEYLQALLSCGNLYVFYHKVNDNILFLNELCIVPHIGALLCFSSKIGQQVDRAFWYHEKESIEILTSYFFQQLTFSKPLMKTYPSQKTIEFQQVLVEEEEFPGDRYVFKNGLSTITIPLDLYKKYLKFGNRTSQEISYREFLHKRRLESFEAQVRYYEYKDICFVESLEKLVRYKKYAPDEYYMLENRIPDNGDIVYHLENLINMLRKHENYEIAFVNKHDFNNLSNICWLVKGNSSVFIETLNKNGGVFENNPEKINNIITEKSIVNGFRDCFLKIWNHIPDENKNKRNTINFLQSLIEKCNTDDNVE</sequence>
<dbReference type="GO" id="GO:0003677">
    <property type="term" value="F:DNA binding"/>
    <property type="evidence" value="ECO:0007669"/>
    <property type="project" value="InterPro"/>
</dbReference>
<dbReference type="InterPro" id="IPR010982">
    <property type="entry name" value="Lambda_DNA-bd_dom_sf"/>
</dbReference>